<evidence type="ECO:0000313" key="5">
    <source>
        <dbReference type="Proteomes" id="UP001642482"/>
    </source>
</evidence>
<keyword evidence="5" id="KW-1185">Reference proteome</keyword>
<protein>
    <recommendedName>
        <fullName evidence="3">SIS domain-containing protein</fullName>
    </recommendedName>
</protein>
<dbReference type="PANTHER" id="PTHR10088">
    <property type="entry name" value="GLUCOKINASE REGULATORY PROTEIN"/>
    <property type="match status" value="1"/>
</dbReference>
<sequence length="319" mass="33331">MTSDTLESLGDLQTEQRNAKSAQIDTVSTLELCQIINDQDQAVADAVKVCLPEIAQAIDVVVPRIASGGRVVYIGAGTSGRLGVLDASEIPPTFSAPPWQFVGLIAGGDRALRTAVEGAEDSETLAGEEMAAALSPPLGSNDVLIGIASSGRTPYVLGGLRHARAAGAATIGLACVKPSRMRGLCDVLIECVTGPEVLTGSTRLKAGTATKMILNMISTGSQVRTGKTFGNLMIDLQMSNEKLRDRARRVLRTVVSPDAARDVYEDAEVDAILAGCDGSVKLSILVAMSGLSPEQARLVLQKSGGMLSKALRSVDQMKI</sequence>
<dbReference type="Gene3D" id="1.10.8.1080">
    <property type="match status" value="1"/>
</dbReference>
<gene>
    <name evidence="4" type="ORF">SEUCBS140593_004042</name>
</gene>
<evidence type="ECO:0000313" key="4">
    <source>
        <dbReference type="EMBL" id="CAK7219880.1"/>
    </source>
</evidence>
<dbReference type="InterPro" id="IPR005486">
    <property type="entry name" value="Glucokinase_regulatory_CS"/>
</dbReference>
<accession>A0ABP0BJQ4</accession>
<dbReference type="InterPro" id="IPR046348">
    <property type="entry name" value="SIS_dom_sf"/>
</dbReference>
<dbReference type="EMBL" id="CAWUHD010000033">
    <property type="protein sequence ID" value="CAK7219880.1"/>
    <property type="molecule type" value="Genomic_DNA"/>
</dbReference>
<keyword evidence="1" id="KW-0456">Lyase</keyword>
<keyword evidence="2" id="KW-0119">Carbohydrate metabolism</keyword>
<dbReference type="NCBIfam" id="NF003915">
    <property type="entry name" value="PRK05441.1"/>
    <property type="match status" value="1"/>
</dbReference>
<evidence type="ECO:0000259" key="3">
    <source>
        <dbReference type="PROSITE" id="PS51464"/>
    </source>
</evidence>
<evidence type="ECO:0000256" key="2">
    <source>
        <dbReference type="ARBA" id="ARBA00023277"/>
    </source>
</evidence>
<name>A0ABP0BJQ4_9PEZI</name>
<dbReference type="InterPro" id="IPR005488">
    <property type="entry name" value="Etherase_MurQ"/>
</dbReference>
<evidence type="ECO:0000256" key="1">
    <source>
        <dbReference type="ARBA" id="ARBA00023239"/>
    </source>
</evidence>
<proteinExistence type="inferred from homology"/>
<dbReference type="PROSITE" id="PS01272">
    <property type="entry name" value="GCKR"/>
    <property type="match status" value="1"/>
</dbReference>
<dbReference type="SUPFAM" id="SSF53697">
    <property type="entry name" value="SIS domain"/>
    <property type="match status" value="1"/>
</dbReference>
<dbReference type="Proteomes" id="UP001642482">
    <property type="component" value="Unassembled WGS sequence"/>
</dbReference>
<feature type="domain" description="SIS" evidence="3">
    <location>
        <begin position="61"/>
        <end position="227"/>
    </location>
</feature>
<dbReference type="NCBIfam" id="TIGR00274">
    <property type="entry name" value="N-acetylmuramic acid 6-phosphate etherase"/>
    <property type="match status" value="1"/>
</dbReference>
<dbReference type="PANTHER" id="PTHR10088:SF4">
    <property type="entry name" value="GLUCOKINASE REGULATORY PROTEIN"/>
    <property type="match status" value="1"/>
</dbReference>
<organism evidence="4 5">
    <name type="scientific">Sporothrix eucalyptigena</name>
    <dbReference type="NCBI Taxonomy" id="1812306"/>
    <lineage>
        <taxon>Eukaryota</taxon>
        <taxon>Fungi</taxon>
        <taxon>Dikarya</taxon>
        <taxon>Ascomycota</taxon>
        <taxon>Pezizomycotina</taxon>
        <taxon>Sordariomycetes</taxon>
        <taxon>Sordariomycetidae</taxon>
        <taxon>Ophiostomatales</taxon>
        <taxon>Ophiostomataceae</taxon>
        <taxon>Sporothrix</taxon>
    </lineage>
</organism>
<reference evidence="4 5" key="1">
    <citation type="submission" date="2024-01" db="EMBL/GenBank/DDBJ databases">
        <authorList>
            <person name="Allen C."/>
            <person name="Tagirdzhanova G."/>
        </authorList>
    </citation>
    <scope>NUCLEOTIDE SEQUENCE [LARGE SCALE GENOMIC DNA]</scope>
</reference>
<dbReference type="NCBIfam" id="NF009222">
    <property type="entry name" value="PRK12570.1"/>
    <property type="match status" value="1"/>
</dbReference>
<dbReference type="Gene3D" id="3.40.50.10490">
    <property type="entry name" value="Glucose-6-phosphate isomerase like protein, domain 1"/>
    <property type="match status" value="1"/>
</dbReference>
<dbReference type="Pfam" id="PF22645">
    <property type="entry name" value="GKRP_SIS_N"/>
    <property type="match status" value="1"/>
</dbReference>
<dbReference type="PROSITE" id="PS51464">
    <property type="entry name" value="SIS"/>
    <property type="match status" value="1"/>
</dbReference>
<dbReference type="InterPro" id="IPR001347">
    <property type="entry name" value="SIS_dom"/>
</dbReference>
<dbReference type="CDD" id="cd05007">
    <property type="entry name" value="SIS_Etherase"/>
    <property type="match status" value="1"/>
</dbReference>
<comment type="caution">
    <text evidence="4">The sequence shown here is derived from an EMBL/GenBank/DDBJ whole genome shotgun (WGS) entry which is preliminary data.</text>
</comment>
<dbReference type="InterPro" id="IPR040190">
    <property type="entry name" value="MURQ/GCKR"/>
</dbReference>
<dbReference type="HAMAP" id="MF_00068">
    <property type="entry name" value="MurQ"/>
    <property type="match status" value="1"/>
</dbReference>